<protein>
    <submittedName>
        <fullName evidence="1">Uncharacterized protein</fullName>
    </submittedName>
</protein>
<dbReference type="AlphaFoldDB" id="A0A381UUE4"/>
<accession>A0A381UUE4</accession>
<proteinExistence type="predicted"/>
<dbReference type="EMBL" id="UINC01007069">
    <property type="protein sequence ID" value="SVA31248.1"/>
    <property type="molecule type" value="Genomic_DNA"/>
</dbReference>
<organism evidence="1">
    <name type="scientific">marine metagenome</name>
    <dbReference type="NCBI Taxonomy" id="408172"/>
    <lineage>
        <taxon>unclassified sequences</taxon>
        <taxon>metagenomes</taxon>
        <taxon>ecological metagenomes</taxon>
    </lineage>
</organism>
<sequence length="82" mass="9418">MLALPPSMLSIIIGKLVIMPNQEYFIYLVKLFFYKKGGRNCRTLLSNNINPHPKKSSRHVAPCNQHIIFVASLMRTYKLKGN</sequence>
<reference evidence="1" key="1">
    <citation type="submission" date="2018-05" db="EMBL/GenBank/DDBJ databases">
        <authorList>
            <person name="Lanie J.A."/>
            <person name="Ng W.-L."/>
            <person name="Kazmierczak K.M."/>
            <person name="Andrzejewski T.M."/>
            <person name="Davidsen T.M."/>
            <person name="Wayne K.J."/>
            <person name="Tettelin H."/>
            <person name="Glass J.I."/>
            <person name="Rusch D."/>
            <person name="Podicherti R."/>
            <person name="Tsui H.-C.T."/>
            <person name="Winkler M.E."/>
        </authorList>
    </citation>
    <scope>NUCLEOTIDE SEQUENCE</scope>
</reference>
<gene>
    <name evidence="1" type="ORF">METZ01_LOCUS84102</name>
</gene>
<evidence type="ECO:0000313" key="1">
    <source>
        <dbReference type="EMBL" id="SVA31248.1"/>
    </source>
</evidence>
<name>A0A381UUE4_9ZZZZ</name>